<evidence type="ECO:0000256" key="1">
    <source>
        <dbReference type="SAM" id="MobiDB-lite"/>
    </source>
</evidence>
<dbReference type="Proteomes" id="UP000268535">
    <property type="component" value="Unassembled WGS sequence"/>
</dbReference>
<name>A0A4P9WWK7_9FUNG</name>
<sequence>MPSRGPVPWLDGVGVHLPSRAPIPWVDGSPTPGRSYTDGRGGGGGKAHGRAGGTRGGGGHDGSHDGSLRRCCGDTRRMPDRPSAPVTATTADAFIDGRRRRERSVSAVSSTARPMLEPRNHWLCRSARPDGGSGSRRSGAPPTGRGKAPACAARLAGAGGMAHTGSTSASVWEASSVADADTSACRRPLASPATTEGDAPAETSDTV</sequence>
<dbReference type="EMBL" id="ML009527">
    <property type="protein sequence ID" value="RKO96915.1"/>
    <property type="molecule type" value="Genomic_DNA"/>
</dbReference>
<feature type="compositionally biased region" description="Basic and acidic residues" evidence="1">
    <location>
        <begin position="61"/>
        <end position="80"/>
    </location>
</feature>
<proteinExistence type="predicted"/>
<reference evidence="3" key="1">
    <citation type="journal article" date="2018" name="Nat. Microbiol.">
        <title>Leveraging single-cell genomics to expand the fungal tree of life.</title>
        <authorList>
            <person name="Ahrendt S.R."/>
            <person name="Quandt C.A."/>
            <person name="Ciobanu D."/>
            <person name="Clum A."/>
            <person name="Salamov A."/>
            <person name="Andreopoulos B."/>
            <person name="Cheng J.F."/>
            <person name="Woyke T."/>
            <person name="Pelin A."/>
            <person name="Henrissat B."/>
            <person name="Reynolds N.K."/>
            <person name="Benny G.L."/>
            <person name="Smith M.E."/>
            <person name="James T.Y."/>
            <person name="Grigoriev I.V."/>
        </authorList>
    </citation>
    <scope>NUCLEOTIDE SEQUENCE [LARGE SCALE GENOMIC DNA]</scope>
    <source>
        <strain evidence="3">ATCC 52028</strain>
    </source>
</reference>
<organism evidence="2 3">
    <name type="scientific">Caulochytrium protostelioides</name>
    <dbReference type="NCBI Taxonomy" id="1555241"/>
    <lineage>
        <taxon>Eukaryota</taxon>
        <taxon>Fungi</taxon>
        <taxon>Fungi incertae sedis</taxon>
        <taxon>Chytridiomycota</taxon>
        <taxon>Chytridiomycota incertae sedis</taxon>
        <taxon>Chytridiomycetes</taxon>
        <taxon>Caulochytriales</taxon>
        <taxon>Caulochytriaceae</taxon>
        <taxon>Caulochytrium</taxon>
    </lineage>
</organism>
<feature type="compositionally biased region" description="Low complexity" evidence="1">
    <location>
        <begin position="125"/>
        <end position="156"/>
    </location>
</feature>
<protein>
    <submittedName>
        <fullName evidence="2">Uncharacterized protein</fullName>
    </submittedName>
</protein>
<gene>
    <name evidence="2" type="ORF">CAUPRSCDRAFT_11391</name>
</gene>
<feature type="region of interest" description="Disordered" evidence="1">
    <location>
        <begin position="123"/>
        <end position="207"/>
    </location>
</feature>
<evidence type="ECO:0000313" key="2">
    <source>
        <dbReference type="EMBL" id="RKO96915.1"/>
    </source>
</evidence>
<feature type="compositionally biased region" description="Gly residues" evidence="1">
    <location>
        <begin position="39"/>
        <end position="60"/>
    </location>
</feature>
<dbReference type="AlphaFoldDB" id="A0A4P9WWK7"/>
<accession>A0A4P9WWK7</accession>
<evidence type="ECO:0000313" key="3">
    <source>
        <dbReference type="Proteomes" id="UP000268535"/>
    </source>
</evidence>
<feature type="region of interest" description="Disordered" evidence="1">
    <location>
        <begin position="20"/>
        <end position="91"/>
    </location>
</feature>